<dbReference type="Proteomes" id="UP001444661">
    <property type="component" value="Unassembled WGS sequence"/>
</dbReference>
<keyword evidence="2" id="KW-1185">Reference proteome</keyword>
<gene>
    <name evidence="1" type="ORF">PG993_011479</name>
</gene>
<comment type="caution">
    <text evidence="1">The sequence shown here is derived from an EMBL/GenBank/DDBJ whole genome shotgun (WGS) entry which is preliminary data.</text>
</comment>
<dbReference type="EMBL" id="JAQQWK010000010">
    <property type="protein sequence ID" value="KAK8030188.1"/>
    <property type="molecule type" value="Genomic_DNA"/>
</dbReference>
<evidence type="ECO:0000313" key="2">
    <source>
        <dbReference type="Proteomes" id="UP001444661"/>
    </source>
</evidence>
<reference evidence="1 2" key="1">
    <citation type="submission" date="2023-01" db="EMBL/GenBank/DDBJ databases">
        <title>Analysis of 21 Apiospora genomes using comparative genomics revels a genus with tremendous synthesis potential of carbohydrate active enzymes and secondary metabolites.</title>
        <authorList>
            <person name="Sorensen T."/>
        </authorList>
    </citation>
    <scope>NUCLEOTIDE SEQUENCE [LARGE SCALE GENOMIC DNA]</scope>
    <source>
        <strain evidence="1 2">CBS 33761</strain>
    </source>
</reference>
<name>A0ABR1SED6_9PEZI</name>
<protein>
    <submittedName>
        <fullName evidence="1">Uncharacterized protein</fullName>
    </submittedName>
</protein>
<evidence type="ECO:0000313" key="1">
    <source>
        <dbReference type="EMBL" id="KAK8030188.1"/>
    </source>
</evidence>
<accession>A0ABR1SED6</accession>
<organism evidence="1 2">
    <name type="scientific">Apiospora rasikravindrae</name>
    <dbReference type="NCBI Taxonomy" id="990691"/>
    <lineage>
        <taxon>Eukaryota</taxon>
        <taxon>Fungi</taxon>
        <taxon>Dikarya</taxon>
        <taxon>Ascomycota</taxon>
        <taxon>Pezizomycotina</taxon>
        <taxon>Sordariomycetes</taxon>
        <taxon>Xylariomycetidae</taxon>
        <taxon>Amphisphaeriales</taxon>
        <taxon>Apiosporaceae</taxon>
        <taxon>Apiospora</taxon>
    </lineage>
</organism>
<proteinExistence type="predicted"/>
<sequence>MSLDDCTFVTEEGEELRECATFGWAGSPDGSELEDNILDFEKYQKYFKPPDLARSAAKEPLDAAALAGVTAYLLPVALGTISGTLGRVLPVRVEPAVHPGPRAAARRLLFWSAYLARAAYGEGRHLTAIAATVDTIDAITVFIFLRAGCRAAPSSASGPSTSGARARCSARLPERKNAQELEYIQEPACYSIA</sequence>